<keyword evidence="5 11" id="KW-1133">Transmembrane helix</keyword>
<dbReference type="GO" id="GO:0016020">
    <property type="term" value="C:membrane"/>
    <property type="evidence" value="ECO:0007669"/>
    <property type="project" value="InterPro"/>
</dbReference>
<feature type="active site" evidence="8">
    <location>
        <position position="500"/>
    </location>
</feature>
<evidence type="ECO:0000256" key="9">
    <source>
        <dbReference type="PIRSR" id="PIRSR605150-2"/>
    </source>
</evidence>
<feature type="active site" evidence="8">
    <location>
        <position position="204"/>
    </location>
</feature>
<dbReference type="GO" id="GO:0012505">
    <property type="term" value="C:endomembrane system"/>
    <property type="evidence" value="ECO:0007669"/>
    <property type="project" value="UniProtKB-SubCell"/>
</dbReference>
<feature type="transmembrane region" description="Helical" evidence="11">
    <location>
        <begin position="82"/>
        <end position="102"/>
    </location>
</feature>
<feature type="binding site" evidence="9">
    <location>
        <position position="376"/>
    </location>
    <ligand>
        <name>UDP-alpha-D-glucose</name>
        <dbReference type="ChEBI" id="CHEBI:58885"/>
    </ligand>
</feature>
<feature type="transmembrane region" description="Helical" evidence="11">
    <location>
        <begin position="644"/>
        <end position="662"/>
    </location>
</feature>
<dbReference type="EMBL" id="NCVQ01000008">
    <property type="protein sequence ID" value="PWZ15427.1"/>
    <property type="molecule type" value="Genomic_DNA"/>
</dbReference>
<evidence type="ECO:0000313" key="12">
    <source>
        <dbReference type="EMBL" id="PWZ15427.1"/>
    </source>
</evidence>
<dbReference type="GO" id="GO:0071669">
    <property type="term" value="P:plant-type cell wall organization or biogenesis"/>
    <property type="evidence" value="ECO:0007669"/>
    <property type="project" value="UniProtKB-ARBA"/>
</dbReference>
<reference evidence="12 13" key="1">
    <citation type="journal article" date="2018" name="Nat. Genet.">
        <title>Extensive intraspecific gene order and gene structural variations between Mo17 and other maize genomes.</title>
        <authorList>
            <person name="Sun S."/>
            <person name="Zhou Y."/>
            <person name="Chen J."/>
            <person name="Shi J."/>
            <person name="Zhao H."/>
            <person name="Zhao H."/>
            <person name="Song W."/>
            <person name="Zhang M."/>
            <person name="Cui Y."/>
            <person name="Dong X."/>
            <person name="Liu H."/>
            <person name="Ma X."/>
            <person name="Jiao Y."/>
            <person name="Wang B."/>
            <person name="Wei X."/>
            <person name="Stein J.C."/>
            <person name="Glaubitz J.C."/>
            <person name="Lu F."/>
            <person name="Yu G."/>
            <person name="Liang C."/>
            <person name="Fengler K."/>
            <person name="Li B."/>
            <person name="Rafalski A."/>
            <person name="Schnable P.S."/>
            <person name="Ware D.H."/>
            <person name="Buckler E.S."/>
            <person name="Lai J."/>
        </authorList>
    </citation>
    <scope>NUCLEOTIDE SEQUENCE [LARGE SCALE GENOMIC DNA]</scope>
    <source>
        <strain evidence="13">cv. Missouri 17</strain>
        <tissue evidence="12">Seedling</tissue>
    </source>
</reference>
<dbReference type="GO" id="GO:0016760">
    <property type="term" value="F:cellulose synthase (UDP-forming) activity"/>
    <property type="evidence" value="ECO:0007669"/>
    <property type="project" value="InterPro"/>
</dbReference>
<accession>A0A3L6E5N3</accession>
<dbReference type="GO" id="GO:0030244">
    <property type="term" value="P:cellulose biosynthetic process"/>
    <property type="evidence" value="ECO:0007669"/>
    <property type="project" value="InterPro"/>
</dbReference>
<feature type="transmembrane region" description="Helical" evidence="11">
    <location>
        <begin position="736"/>
        <end position="758"/>
    </location>
</feature>
<evidence type="ECO:0000256" key="10">
    <source>
        <dbReference type="PIRSR" id="PIRSR605150-3"/>
    </source>
</evidence>
<evidence type="ECO:0000256" key="5">
    <source>
        <dbReference type="ARBA" id="ARBA00022989"/>
    </source>
</evidence>
<feature type="transmembrane region" description="Helical" evidence="11">
    <location>
        <begin position="609"/>
        <end position="632"/>
    </location>
</feature>
<dbReference type="Proteomes" id="UP000251960">
    <property type="component" value="Chromosome 7"/>
</dbReference>
<keyword evidence="2" id="KW-0328">Glycosyltransferase</keyword>
<feature type="binding site" evidence="9">
    <location>
        <position position="175"/>
    </location>
    <ligand>
        <name>UDP-alpha-D-glucose</name>
        <dbReference type="ChEBI" id="CHEBI:58885"/>
    </ligand>
</feature>
<organism evidence="12 13">
    <name type="scientific">Zea mays</name>
    <name type="common">Maize</name>
    <dbReference type="NCBI Taxonomy" id="4577"/>
    <lineage>
        <taxon>Eukaryota</taxon>
        <taxon>Viridiplantae</taxon>
        <taxon>Streptophyta</taxon>
        <taxon>Embryophyta</taxon>
        <taxon>Tracheophyta</taxon>
        <taxon>Spermatophyta</taxon>
        <taxon>Magnoliopsida</taxon>
        <taxon>Liliopsida</taxon>
        <taxon>Poales</taxon>
        <taxon>Poaceae</taxon>
        <taxon>PACMAD clade</taxon>
        <taxon>Panicoideae</taxon>
        <taxon>Andropogonodae</taxon>
        <taxon>Andropogoneae</taxon>
        <taxon>Tripsacinae</taxon>
        <taxon>Zea</taxon>
    </lineage>
</organism>
<feature type="transmembrane region" description="Helical" evidence="11">
    <location>
        <begin position="699"/>
        <end position="724"/>
    </location>
</feature>
<dbReference type="Pfam" id="PF03552">
    <property type="entry name" value="Cellulose_synt"/>
    <property type="match status" value="1"/>
</dbReference>
<feature type="binding site" evidence="10">
    <location>
        <position position="401"/>
    </location>
    <ligand>
        <name>Mn(2+)</name>
        <dbReference type="ChEBI" id="CHEBI:29035"/>
    </ligand>
</feature>
<evidence type="ECO:0000256" key="2">
    <source>
        <dbReference type="ARBA" id="ARBA00022676"/>
    </source>
</evidence>
<feature type="binding site" evidence="10">
    <location>
        <position position="377"/>
    </location>
    <ligand>
        <name>Mn(2+)</name>
        <dbReference type="ChEBI" id="CHEBI:29035"/>
    </ligand>
</feature>
<feature type="transmembrane region" description="Helical" evidence="11">
    <location>
        <begin position="108"/>
        <end position="128"/>
    </location>
</feature>
<dbReference type="AlphaFoldDB" id="A0A3L6E5N3"/>
<dbReference type="PANTHER" id="PTHR13301">
    <property type="entry name" value="X-BOX TRANSCRIPTION FACTOR-RELATED"/>
    <property type="match status" value="1"/>
</dbReference>
<keyword evidence="3" id="KW-0808">Transferase</keyword>
<dbReference type="InterPro" id="IPR005150">
    <property type="entry name" value="Cellulose_synth"/>
</dbReference>
<evidence type="ECO:0000256" key="4">
    <source>
        <dbReference type="ARBA" id="ARBA00022692"/>
    </source>
</evidence>
<gene>
    <name evidence="12" type="primary">CSLF3_0</name>
    <name evidence="12" type="ORF">Zm00014a_021053</name>
</gene>
<keyword evidence="6 11" id="KW-0472">Membrane</keyword>
<evidence type="ECO:0000256" key="1">
    <source>
        <dbReference type="ARBA" id="ARBA00004127"/>
    </source>
</evidence>
<feature type="transmembrane region" description="Helical" evidence="11">
    <location>
        <begin position="571"/>
        <end position="589"/>
    </location>
</feature>
<evidence type="ECO:0000256" key="8">
    <source>
        <dbReference type="PIRSR" id="PIRSR605150-1"/>
    </source>
</evidence>
<feature type="binding site" evidence="9">
    <location>
        <position position="204"/>
    </location>
    <ligand>
        <name>UDP-alpha-D-glucose</name>
        <dbReference type="ChEBI" id="CHEBI:58885"/>
    </ligand>
</feature>
<keyword evidence="7" id="KW-0961">Cell wall biogenesis/degradation</keyword>
<sequence length="983" mass="110583">MASPAPAGDAVYAANGGLTDPLLVSANGHGAAARKAGHGARGRYWVASDKAERRAAKESGGEDGRALLFRKYKVKGALLHPYRLLIIIRLVAVLAFFAWRIRHNKSDIMWFWTMSIVGDVWFGFSWLLNQLPKFNPVKTIPDLAALQRHFGYPDGGASRLPGIDVFVTTADPIDEPILYTMNCVLSILSVDYPVDRLACYLSDDSGALVLYEALAEVGKFAPLWVPFCRKYSIEPRAPESYFEHVAPPQAGRVTQEFLNDYRRVQMEYDEFKARLDNLPDAIRKRSDVYNSVRDAGGAQKATWMANGTQWPGTWIDPAENHRKGHHAPIAKVVLNHPSRGQHPITESNPSIATTDERLPMLVYVSREKNPGYDHNKKAGALNAQLRASALLSNAQLIINFDCDHYINNSQALSSAVCFMLDQRDGDNTAFVQFPQRFDNVDPTDRYGNHNRVFFDGTMLALNGLQGPSYLGTGCMFRRLALYGTDWGKGVGYIYDIATEDIVTGFRIHGQGWRSMYCTMEHDAFCGVAPINLTERLHQIVRWSGGSLEMFFSHNNPFIGGRRIQPLQRVSYLNMTVYPVTSVFILIYALSPVMWLIPDEVYIQRPFTRYVVYLLVIIVMIHMIGWLEIKWAGVTWLDYWRNEQFFMIGSTSAYPMAVLHMAVNLLTKKGIHFRVTSKQTAADDNDKFADLYDFRWVPMLIPTMAVLICNVGAIGVALGKTVVYIGTWTAAKKMHAALGLLFNIWIMFLLYPFALAIMGRWAKRPIILVVLLPVVFALVALLIILTKFRPFGIWPPFQMCNIDYRLWGLGVAATVVHPGIPLRHTGDADFVFESYMAMQRFVNFHRRDFNFLDEREFNAASAFVAASSISIPEEAQLRLYNFYKFVTEPSAFKLKELVPIWNADEGIDSVCDLNAAERKRVQRITCGHVKTKVEGHELGRRVKESGSGVGGVAETIQTNARTACAGVRIQMLRGFWSSTLASWA</sequence>
<dbReference type="SUPFAM" id="SSF53448">
    <property type="entry name" value="Nucleotide-diphospho-sugar transferases"/>
    <property type="match status" value="1"/>
</dbReference>
<dbReference type="GO" id="GO:0071555">
    <property type="term" value="P:cell wall organization"/>
    <property type="evidence" value="ECO:0007669"/>
    <property type="project" value="UniProtKB-KW"/>
</dbReference>
<evidence type="ECO:0000313" key="13">
    <source>
        <dbReference type="Proteomes" id="UP000251960"/>
    </source>
</evidence>
<evidence type="ECO:0000256" key="3">
    <source>
        <dbReference type="ARBA" id="ARBA00022679"/>
    </source>
</evidence>
<protein>
    <submittedName>
        <fullName evidence="12">Putative mixed-linked glucan synthase 3</fullName>
    </submittedName>
</protein>
<dbReference type="ExpressionAtlas" id="A0A3L6E5N3">
    <property type="expression patterns" value="baseline and differential"/>
</dbReference>
<dbReference type="Gene3D" id="3.90.550.10">
    <property type="entry name" value="Spore Coat Polysaccharide Biosynthesis Protein SpsA, Chain A"/>
    <property type="match status" value="1"/>
</dbReference>
<feature type="transmembrane region" description="Helical" evidence="11">
    <location>
        <begin position="764"/>
        <end position="784"/>
    </location>
</feature>
<dbReference type="InterPro" id="IPR029044">
    <property type="entry name" value="Nucleotide-diphossugar_trans"/>
</dbReference>
<evidence type="ECO:0000256" key="6">
    <source>
        <dbReference type="ARBA" id="ARBA00023136"/>
    </source>
</evidence>
<name>A0A3L6E5N3_MAIZE</name>
<evidence type="ECO:0000256" key="11">
    <source>
        <dbReference type="SAM" id="Phobius"/>
    </source>
</evidence>
<comment type="subcellular location">
    <subcellularLocation>
        <location evidence="1">Endomembrane system</location>
        <topology evidence="1">Multi-pass membrane protein</topology>
    </subcellularLocation>
</comment>
<keyword evidence="4 11" id="KW-0812">Transmembrane</keyword>
<evidence type="ECO:0000256" key="7">
    <source>
        <dbReference type="ARBA" id="ARBA00023316"/>
    </source>
</evidence>
<comment type="caution">
    <text evidence="12">The sequence shown here is derived from an EMBL/GenBank/DDBJ whole genome shotgun (WGS) entry which is preliminary data.</text>
</comment>
<proteinExistence type="predicted"/>